<keyword evidence="12" id="KW-1185">Reference proteome</keyword>
<proteinExistence type="inferred from homology"/>
<accession>A0A7W9HJW2</accession>
<dbReference type="InterPro" id="IPR003961">
    <property type="entry name" value="FN3_dom"/>
</dbReference>
<dbReference type="InterPro" id="IPR014756">
    <property type="entry name" value="Ig_E-set"/>
</dbReference>
<dbReference type="GO" id="GO:0030245">
    <property type="term" value="P:cellulose catabolic process"/>
    <property type="evidence" value="ECO:0007669"/>
    <property type="project" value="UniProtKB-KW"/>
</dbReference>
<dbReference type="PROSITE" id="PS51173">
    <property type="entry name" value="CBM2"/>
    <property type="match status" value="1"/>
</dbReference>
<dbReference type="PROSITE" id="PS00698">
    <property type="entry name" value="GH9_3"/>
    <property type="match status" value="1"/>
</dbReference>
<dbReference type="EMBL" id="JACHMO010000001">
    <property type="protein sequence ID" value="MBB5803550.1"/>
    <property type="molecule type" value="Genomic_DNA"/>
</dbReference>
<evidence type="ECO:0000256" key="7">
    <source>
        <dbReference type="RuleBase" id="RU361166"/>
    </source>
</evidence>
<evidence type="ECO:0000259" key="10">
    <source>
        <dbReference type="PROSITE" id="PS51173"/>
    </source>
</evidence>
<gene>
    <name evidence="11" type="ORF">F4560_003318</name>
</gene>
<comment type="similarity">
    <text evidence="1 6 7">Belongs to the glycosyl hydrolase 9 (cellulase E) family.</text>
</comment>
<dbReference type="Gene3D" id="2.60.40.290">
    <property type="match status" value="1"/>
</dbReference>
<keyword evidence="7" id="KW-0136">Cellulose degradation</keyword>
<dbReference type="AlphaFoldDB" id="A0A7W9HJW2"/>
<dbReference type="GO" id="GO:0008810">
    <property type="term" value="F:cellulase activity"/>
    <property type="evidence" value="ECO:0007669"/>
    <property type="project" value="UniProtKB-EC"/>
</dbReference>
<feature type="chain" id="PRO_5039741110" description="Endoglucanase" evidence="7">
    <location>
        <begin position="29"/>
        <end position="966"/>
    </location>
</feature>
<dbReference type="Pfam" id="PF00759">
    <property type="entry name" value="Glyco_hydro_9"/>
    <property type="match status" value="1"/>
</dbReference>
<dbReference type="InterPro" id="IPR004197">
    <property type="entry name" value="Cellulase_Ig-like"/>
</dbReference>
<dbReference type="InterPro" id="IPR033126">
    <property type="entry name" value="Glyco_hydro_9_Asp/Glu_AS"/>
</dbReference>
<dbReference type="Gene3D" id="2.60.120.260">
    <property type="entry name" value="Galactose-binding domain-like"/>
    <property type="match status" value="1"/>
</dbReference>
<feature type="signal peptide" evidence="7">
    <location>
        <begin position="1"/>
        <end position="28"/>
    </location>
</feature>
<dbReference type="CDD" id="cd02850">
    <property type="entry name" value="E_set_Cellulase_N"/>
    <property type="match status" value="1"/>
</dbReference>
<evidence type="ECO:0000313" key="11">
    <source>
        <dbReference type="EMBL" id="MBB5803550.1"/>
    </source>
</evidence>
<dbReference type="PROSITE" id="PS50853">
    <property type="entry name" value="FN3"/>
    <property type="match status" value="1"/>
</dbReference>
<evidence type="ECO:0000256" key="1">
    <source>
        <dbReference type="ARBA" id="ARBA00007072"/>
    </source>
</evidence>
<dbReference type="Gene3D" id="2.60.40.10">
    <property type="entry name" value="Immunoglobulins"/>
    <property type="match status" value="2"/>
</dbReference>
<feature type="active site" evidence="6">
    <location>
        <position position="724"/>
    </location>
</feature>
<keyword evidence="5 6" id="KW-0624">Polysaccharide degradation</keyword>
<dbReference type="SMART" id="SM00060">
    <property type="entry name" value="FN3"/>
    <property type="match status" value="1"/>
</dbReference>
<dbReference type="SUPFAM" id="SSF49384">
    <property type="entry name" value="Carbohydrate-binding domain"/>
    <property type="match status" value="1"/>
</dbReference>
<comment type="catalytic activity">
    <reaction evidence="7">
        <text>Endohydrolysis of (1-&gt;4)-beta-D-glucosidic linkages in cellulose, lichenin and cereal beta-D-glucans.</text>
        <dbReference type="EC" id="3.2.1.4"/>
    </reaction>
</comment>
<evidence type="ECO:0000256" key="3">
    <source>
        <dbReference type="ARBA" id="ARBA00023277"/>
    </source>
</evidence>
<dbReference type="Pfam" id="PF02927">
    <property type="entry name" value="CelD_N"/>
    <property type="match status" value="1"/>
</dbReference>
<protein>
    <recommendedName>
        <fullName evidence="7">Endoglucanase</fullName>
        <ecNumber evidence="7">3.2.1.4</ecNumber>
    </recommendedName>
</protein>
<dbReference type="SUPFAM" id="SSF48208">
    <property type="entry name" value="Six-hairpin glycosidases"/>
    <property type="match status" value="1"/>
</dbReference>
<organism evidence="11 12">
    <name type="scientific">Saccharothrix ecbatanensis</name>
    <dbReference type="NCBI Taxonomy" id="1105145"/>
    <lineage>
        <taxon>Bacteria</taxon>
        <taxon>Bacillati</taxon>
        <taxon>Actinomycetota</taxon>
        <taxon>Actinomycetes</taxon>
        <taxon>Pseudonocardiales</taxon>
        <taxon>Pseudonocardiaceae</taxon>
        <taxon>Saccharothrix</taxon>
    </lineage>
</organism>
<dbReference type="CDD" id="cd00063">
    <property type="entry name" value="FN3"/>
    <property type="match status" value="1"/>
</dbReference>
<dbReference type="InterPro" id="IPR008928">
    <property type="entry name" value="6-hairpin_glycosidase_sf"/>
</dbReference>
<evidence type="ECO:0000256" key="6">
    <source>
        <dbReference type="PROSITE-ProRule" id="PRU10060"/>
    </source>
</evidence>
<reference evidence="11 12" key="1">
    <citation type="submission" date="2020-08" db="EMBL/GenBank/DDBJ databases">
        <title>Sequencing the genomes of 1000 actinobacteria strains.</title>
        <authorList>
            <person name="Klenk H.-P."/>
        </authorList>
    </citation>
    <scope>NUCLEOTIDE SEQUENCE [LARGE SCALE GENOMIC DNA]</scope>
    <source>
        <strain evidence="11 12">DSM 45486</strain>
    </source>
</reference>
<sequence>MTSRPLSRWRRPAIVALAAAMAMSGALATGTAQAAEYNRILNGTFDSGSTDPWWSNGEVSRAVVNGEMCATVAAGTGNPWDALLGQNGVPFESGQSYTMTFDAYATASRPMAVVIGQGVPPYQEMLKQEFQLGTTKQRHSFTFTATMDFPDAGSGQMNFHLGGQSAESRICFDNVSLIGGLKAPGEGYTPPAKKVQVNQVAYVPGLSKQATLVSTATTPQTWVLKNSSGTTVATGESTPKGVDAASGDSTHLIDFSSFDTAGAGYTLSVGAETSFPFDIATDEIKKLRYDSLAYFYHNRSGIPIDAQYVGTQYSRPAGHIDVAPNKGDSAVPCRAHLNCGYTLDVRGGWYDAGDHGKYVVNGGISAWQVLNTYERAKLIGDAAALGDGKMAIPERSNGVPDILDEARWEVEFLLKMQAPDGMVHHKMHSEQWTGLPTRPDQDPYQRYLSATGTAATLNMAAVAAQSARIWKTIDPAFSAKAQAAAVKAYAAAKANPDKIFNSDDSGGGGYGDDVLTDEFYWAAAEMFTTTGEASYRTDLTSSPHFKGKSLNPRGYDWQSTGPLGDITLALVPNGLPDADIAAIKSAFTAVADQHLAQIADLGYPAPYRTGDGGYEWGSNGLVANNTAVLALAHDFTGQAKYRDGVYNALGYLLGRNPMSYSYVAGYGDRAFKNGHHRFWANQLDPALPVTAPGTLSGGPNSYGRDSHAQRLVPADCKPQKCYVDHIQAYTVNEVTINWNSALAWLANWAAEKAGGTPPVEDTTPPSTPGAPAASDITATGVKLTWSAASDAESGVRNYDVVALDGGAQRVVTTVSGTSATLTGLKPDTAYTFAIVARNGANLTSAASQTTAVRTKPDTPTGGCKVTYSVSSSWSSGLTASVTITNTGTTAWNSWTLKFAFPGDQKITHGWSADWTQTGAAVTATNASWNGNLAPGGSTSVGFNASHGGQNTDPTAFTVNGQSCTKG</sequence>
<evidence type="ECO:0000256" key="4">
    <source>
        <dbReference type="ARBA" id="ARBA00023295"/>
    </source>
</evidence>
<dbReference type="InterPro" id="IPR003305">
    <property type="entry name" value="CenC_carb-bd"/>
</dbReference>
<dbReference type="InterPro" id="IPR001919">
    <property type="entry name" value="CBD2"/>
</dbReference>
<evidence type="ECO:0000256" key="5">
    <source>
        <dbReference type="ARBA" id="ARBA00023326"/>
    </source>
</evidence>
<dbReference type="GO" id="GO:0030247">
    <property type="term" value="F:polysaccharide binding"/>
    <property type="evidence" value="ECO:0007669"/>
    <property type="project" value="UniProtKB-UniRule"/>
</dbReference>
<dbReference type="Pfam" id="PF00553">
    <property type="entry name" value="CBM_2"/>
    <property type="match status" value="1"/>
</dbReference>
<evidence type="ECO:0000256" key="2">
    <source>
        <dbReference type="ARBA" id="ARBA00022801"/>
    </source>
</evidence>
<feature type="domain" description="CBM2" evidence="10">
    <location>
        <begin position="856"/>
        <end position="966"/>
    </location>
</feature>
<dbReference type="InterPro" id="IPR012291">
    <property type="entry name" value="CBM2_carb-bd_dom_sf"/>
</dbReference>
<dbReference type="InterPro" id="IPR008965">
    <property type="entry name" value="CBM2/CBM3_carb-bd_dom_sf"/>
</dbReference>
<dbReference type="InterPro" id="IPR036116">
    <property type="entry name" value="FN3_sf"/>
</dbReference>
<dbReference type="PANTHER" id="PTHR22298">
    <property type="entry name" value="ENDO-1,4-BETA-GLUCANASE"/>
    <property type="match status" value="1"/>
</dbReference>
<feature type="domain" description="Fibronectin type-III" evidence="9">
    <location>
        <begin position="767"/>
        <end position="857"/>
    </location>
</feature>
<feature type="active site" evidence="6">
    <location>
        <position position="733"/>
    </location>
</feature>
<dbReference type="SMART" id="SM00637">
    <property type="entry name" value="CBD_II"/>
    <property type="match status" value="1"/>
</dbReference>
<dbReference type="SUPFAM" id="SSF49785">
    <property type="entry name" value="Galactose-binding domain-like"/>
    <property type="match status" value="1"/>
</dbReference>
<evidence type="ECO:0000313" key="12">
    <source>
        <dbReference type="Proteomes" id="UP000552097"/>
    </source>
</evidence>
<dbReference type="InterPro" id="IPR008979">
    <property type="entry name" value="Galactose-bd-like_sf"/>
</dbReference>
<keyword evidence="4 6" id="KW-0326">Glycosidase</keyword>
<comment type="caution">
    <text evidence="11">The sequence shown here is derived from an EMBL/GenBank/DDBJ whole genome shotgun (WGS) entry which is preliminary data.</text>
</comment>
<name>A0A7W9HJW2_9PSEU</name>
<feature type="region of interest" description="Disordered" evidence="8">
    <location>
        <begin position="753"/>
        <end position="772"/>
    </location>
</feature>
<dbReference type="InterPro" id="IPR012341">
    <property type="entry name" value="6hp_glycosidase-like_sf"/>
</dbReference>
<dbReference type="PROSITE" id="PS00561">
    <property type="entry name" value="CBM2_A"/>
    <property type="match status" value="1"/>
</dbReference>
<dbReference type="Pfam" id="PF02018">
    <property type="entry name" value="CBM_4_9"/>
    <property type="match status" value="1"/>
</dbReference>
<feature type="region of interest" description="Disordered" evidence="8">
    <location>
        <begin position="945"/>
        <end position="966"/>
    </location>
</feature>
<evidence type="ECO:0000259" key="9">
    <source>
        <dbReference type="PROSITE" id="PS50853"/>
    </source>
</evidence>
<dbReference type="InterPro" id="IPR001701">
    <property type="entry name" value="Glyco_hydro_9"/>
</dbReference>
<dbReference type="RefSeq" id="WP_246477820.1">
    <property type="nucleotide sequence ID" value="NZ_JACHMO010000001.1"/>
</dbReference>
<dbReference type="Gene3D" id="1.50.10.10">
    <property type="match status" value="1"/>
</dbReference>
<dbReference type="Proteomes" id="UP000552097">
    <property type="component" value="Unassembled WGS sequence"/>
</dbReference>
<dbReference type="InterPro" id="IPR018366">
    <property type="entry name" value="CBM2_CS"/>
</dbReference>
<keyword evidence="2 6" id="KW-0378">Hydrolase</keyword>
<dbReference type="Pfam" id="PF00041">
    <property type="entry name" value="fn3"/>
    <property type="match status" value="1"/>
</dbReference>
<dbReference type="SUPFAM" id="SSF49265">
    <property type="entry name" value="Fibronectin type III"/>
    <property type="match status" value="1"/>
</dbReference>
<evidence type="ECO:0000256" key="8">
    <source>
        <dbReference type="SAM" id="MobiDB-lite"/>
    </source>
</evidence>
<dbReference type="SUPFAM" id="SSF81296">
    <property type="entry name" value="E set domains"/>
    <property type="match status" value="1"/>
</dbReference>
<dbReference type="InterPro" id="IPR013783">
    <property type="entry name" value="Ig-like_fold"/>
</dbReference>
<keyword evidence="7" id="KW-0732">Signal</keyword>
<keyword evidence="3 6" id="KW-0119">Carbohydrate metabolism</keyword>
<dbReference type="EC" id="3.2.1.4" evidence="7"/>